<dbReference type="Proteomes" id="UP001595796">
    <property type="component" value="Unassembled WGS sequence"/>
</dbReference>
<evidence type="ECO:0008006" key="3">
    <source>
        <dbReference type="Google" id="ProtNLM"/>
    </source>
</evidence>
<protein>
    <recommendedName>
        <fullName evidence="3">DUF2188 domain-containing protein</fullName>
    </recommendedName>
</protein>
<dbReference type="EMBL" id="JBHSJF010000001">
    <property type="protein sequence ID" value="MFC5066487.1"/>
    <property type="molecule type" value="Genomic_DNA"/>
</dbReference>
<evidence type="ECO:0000313" key="2">
    <source>
        <dbReference type="Proteomes" id="UP001595796"/>
    </source>
</evidence>
<evidence type="ECO:0000313" key="1">
    <source>
        <dbReference type="EMBL" id="MFC5066487.1"/>
    </source>
</evidence>
<organism evidence="1 2">
    <name type="scientific">Flaviflagellibacter deserti</name>
    <dbReference type="NCBI Taxonomy" id="2267266"/>
    <lineage>
        <taxon>Bacteria</taxon>
        <taxon>Pseudomonadati</taxon>
        <taxon>Pseudomonadota</taxon>
        <taxon>Alphaproteobacteria</taxon>
        <taxon>Hyphomicrobiales</taxon>
        <taxon>Flaviflagellibacter</taxon>
    </lineage>
</organism>
<proteinExistence type="predicted"/>
<dbReference type="RefSeq" id="WP_114955275.1">
    <property type="nucleotide sequence ID" value="NZ_JBHSJF010000001.1"/>
</dbReference>
<sequence>MREQILIKRSKAGWQVLRNGKVEADYSSKEDAMRAALRCALDATRSGAHVTTTVVEPALLAA</sequence>
<keyword evidence="2" id="KW-1185">Reference proteome</keyword>
<gene>
    <name evidence="1" type="ORF">ACFPFW_00485</name>
</gene>
<reference evidence="2" key="1">
    <citation type="journal article" date="2019" name="Int. J. Syst. Evol. Microbiol.">
        <title>The Global Catalogue of Microorganisms (GCM) 10K type strain sequencing project: providing services to taxonomists for standard genome sequencing and annotation.</title>
        <authorList>
            <consortium name="The Broad Institute Genomics Platform"/>
            <consortium name="The Broad Institute Genome Sequencing Center for Infectious Disease"/>
            <person name="Wu L."/>
            <person name="Ma J."/>
        </authorList>
    </citation>
    <scope>NUCLEOTIDE SEQUENCE [LARGE SCALE GENOMIC DNA]</scope>
    <source>
        <strain evidence="2">CGMCC 1.16444</strain>
    </source>
</reference>
<name>A0ABV9YWP5_9HYPH</name>
<accession>A0ABV9YWP5</accession>
<comment type="caution">
    <text evidence="1">The sequence shown here is derived from an EMBL/GenBank/DDBJ whole genome shotgun (WGS) entry which is preliminary data.</text>
</comment>